<accession>A0AAP0JQ05</accession>
<name>A0AAP0JQ05_9MAGN</name>
<proteinExistence type="predicted"/>
<keyword evidence="2" id="KW-1185">Reference proteome</keyword>
<dbReference type="EMBL" id="JBBNAE010000003">
    <property type="protein sequence ID" value="KAK9138103.1"/>
    <property type="molecule type" value="Genomic_DNA"/>
</dbReference>
<gene>
    <name evidence="1" type="ORF">Sjap_008697</name>
</gene>
<dbReference type="AlphaFoldDB" id="A0AAP0JQ05"/>
<evidence type="ECO:0000313" key="2">
    <source>
        <dbReference type="Proteomes" id="UP001417504"/>
    </source>
</evidence>
<reference evidence="1 2" key="1">
    <citation type="submission" date="2024-01" db="EMBL/GenBank/DDBJ databases">
        <title>Genome assemblies of Stephania.</title>
        <authorList>
            <person name="Yang L."/>
        </authorList>
    </citation>
    <scope>NUCLEOTIDE SEQUENCE [LARGE SCALE GENOMIC DNA]</scope>
    <source>
        <strain evidence="1">QJT</strain>
        <tissue evidence="1">Leaf</tissue>
    </source>
</reference>
<dbReference type="Proteomes" id="UP001417504">
    <property type="component" value="Unassembled WGS sequence"/>
</dbReference>
<comment type="caution">
    <text evidence="1">The sequence shown here is derived from an EMBL/GenBank/DDBJ whole genome shotgun (WGS) entry which is preliminary data.</text>
</comment>
<sequence>MACRGLNKRETRACASTWNYAFQAGQTLPALRQLILQVMRCLISINSQKLKSRRPYIVAANVSAANAIILGEGSVGCVYKCILPG</sequence>
<evidence type="ECO:0000313" key="1">
    <source>
        <dbReference type="EMBL" id="KAK9138103.1"/>
    </source>
</evidence>
<organism evidence="1 2">
    <name type="scientific">Stephania japonica</name>
    <dbReference type="NCBI Taxonomy" id="461633"/>
    <lineage>
        <taxon>Eukaryota</taxon>
        <taxon>Viridiplantae</taxon>
        <taxon>Streptophyta</taxon>
        <taxon>Embryophyta</taxon>
        <taxon>Tracheophyta</taxon>
        <taxon>Spermatophyta</taxon>
        <taxon>Magnoliopsida</taxon>
        <taxon>Ranunculales</taxon>
        <taxon>Menispermaceae</taxon>
        <taxon>Menispermoideae</taxon>
        <taxon>Cissampelideae</taxon>
        <taxon>Stephania</taxon>
    </lineage>
</organism>
<protein>
    <submittedName>
        <fullName evidence="1">Uncharacterized protein</fullName>
    </submittedName>
</protein>